<keyword evidence="3" id="KW-1185">Reference proteome</keyword>
<proteinExistence type="predicted"/>
<feature type="chain" id="PRO_5021311146" evidence="1">
    <location>
        <begin position="21"/>
        <end position="56"/>
    </location>
</feature>
<reference evidence="2" key="2">
    <citation type="submission" date="2025-08" db="UniProtKB">
        <authorList>
            <consortium name="Ensembl"/>
        </authorList>
    </citation>
    <scope>IDENTIFICATION</scope>
</reference>
<reference evidence="2" key="3">
    <citation type="submission" date="2025-09" db="UniProtKB">
        <authorList>
            <consortium name="Ensembl"/>
        </authorList>
    </citation>
    <scope>IDENTIFICATION</scope>
</reference>
<dbReference type="Pfam" id="PF15201">
    <property type="entry name" value="Rod_cone_degen"/>
    <property type="match status" value="1"/>
</dbReference>
<accession>A0A4X2KWM6</accession>
<organism evidence="2 3">
    <name type="scientific">Vombatus ursinus</name>
    <name type="common">Common wombat</name>
    <dbReference type="NCBI Taxonomy" id="29139"/>
    <lineage>
        <taxon>Eukaryota</taxon>
        <taxon>Metazoa</taxon>
        <taxon>Chordata</taxon>
        <taxon>Craniata</taxon>
        <taxon>Vertebrata</taxon>
        <taxon>Euteleostomi</taxon>
        <taxon>Mammalia</taxon>
        <taxon>Metatheria</taxon>
        <taxon>Diprotodontia</taxon>
        <taxon>Vombatidae</taxon>
        <taxon>Vombatus</taxon>
    </lineage>
</organism>
<dbReference type="AlphaFoldDB" id="A0A4X2KWM6"/>
<protein>
    <submittedName>
        <fullName evidence="2">Uncharacterized protein</fullName>
    </submittedName>
</protein>
<reference evidence="3" key="1">
    <citation type="submission" date="2018-12" db="EMBL/GenBank/DDBJ databases">
        <authorList>
            <person name="Yazar S."/>
        </authorList>
    </citation>
    <scope>NUCLEOTIDE SEQUENCE [LARGE SCALE GENOMIC DNA]</scope>
</reference>
<dbReference type="PANTHER" id="PTHR38501">
    <property type="entry name" value="PHOTORECEPTOR DISK COMPONENT PRCD"/>
    <property type="match status" value="1"/>
</dbReference>
<dbReference type="GO" id="GO:0042622">
    <property type="term" value="C:photoreceptor outer segment membrane"/>
    <property type="evidence" value="ECO:0007669"/>
    <property type="project" value="InterPro"/>
</dbReference>
<evidence type="ECO:0000256" key="1">
    <source>
        <dbReference type="SAM" id="SignalP"/>
    </source>
</evidence>
<dbReference type="InterPro" id="IPR027937">
    <property type="entry name" value="PRCD"/>
</dbReference>
<evidence type="ECO:0000313" key="3">
    <source>
        <dbReference type="Proteomes" id="UP000314987"/>
    </source>
</evidence>
<keyword evidence="1" id="KW-0732">Signal</keyword>
<name>A0A4X2KWM6_VOMUR</name>
<dbReference type="GO" id="GO:0002046">
    <property type="term" value="F:opsin binding"/>
    <property type="evidence" value="ECO:0007669"/>
    <property type="project" value="TreeGrafter"/>
</dbReference>
<dbReference type="Ensembl" id="ENSVURT00010015654.1">
    <property type="protein sequence ID" value="ENSVURP00010013750.1"/>
    <property type="gene ID" value="ENSVURG00010010573.1"/>
</dbReference>
<dbReference type="PANTHER" id="PTHR38501:SF1">
    <property type="entry name" value="PHOTORECEPTOR DISK COMPONENT PRCD"/>
    <property type="match status" value="1"/>
</dbReference>
<evidence type="ECO:0000313" key="2">
    <source>
        <dbReference type="Ensembl" id="ENSVURP00010013750.1"/>
    </source>
</evidence>
<sequence length="56" mass="6583">MCTTFFVLSTLIMLWRRYFSNQVHPPIPYIGDGFVGGRRWERGPDTPPLICLHYLL</sequence>
<dbReference type="Proteomes" id="UP000314987">
    <property type="component" value="Unassembled WGS sequence"/>
</dbReference>
<feature type="signal peptide" evidence="1">
    <location>
        <begin position="1"/>
        <end position="20"/>
    </location>
</feature>